<gene>
    <name evidence="2" type="ORF">ABT276_01210</name>
</gene>
<feature type="region of interest" description="Disordered" evidence="1">
    <location>
        <begin position="1"/>
        <end position="23"/>
    </location>
</feature>
<dbReference type="RefSeq" id="WP_100105641.1">
    <property type="nucleotide sequence ID" value="NZ_JBEPBX010000001.1"/>
</dbReference>
<name>A0ABV1UML7_9ACTN</name>
<dbReference type="PIRSF" id="PIRSF028743">
    <property type="entry name" value="GvpO_protein"/>
    <property type="match status" value="1"/>
</dbReference>
<dbReference type="InterPro" id="IPR008634">
    <property type="entry name" value="Gas-vesicle_GvpO"/>
</dbReference>
<evidence type="ECO:0000313" key="2">
    <source>
        <dbReference type="EMBL" id="MER6612043.1"/>
    </source>
</evidence>
<accession>A0ABV1UML7</accession>
<evidence type="ECO:0000256" key="1">
    <source>
        <dbReference type="SAM" id="MobiDB-lite"/>
    </source>
</evidence>
<dbReference type="Pfam" id="PF05800">
    <property type="entry name" value="GvpO"/>
    <property type="match status" value="1"/>
</dbReference>
<dbReference type="EMBL" id="JBEPBX010000001">
    <property type="protein sequence ID" value="MER6612043.1"/>
    <property type="molecule type" value="Genomic_DNA"/>
</dbReference>
<comment type="caution">
    <text evidence="2">The sequence shown here is derived from an EMBL/GenBank/DDBJ whole genome shotgun (WGS) entry which is preliminary data.</text>
</comment>
<reference evidence="2 3" key="1">
    <citation type="submission" date="2024-06" db="EMBL/GenBank/DDBJ databases">
        <title>The Natural Products Discovery Center: Release of the First 8490 Sequenced Strains for Exploring Actinobacteria Biosynthetic Diversity.</title>
        <authorList>
            <person name="Kalkreuter E."/>
            <person name="Kautsar S.A."/>
            <person name="Yang D."/>
            <person name="Bader C.D."/>
            <person name="Teijaro C.N."/>
            <person name="Fluegel L."/>
            <person name="Davis C.M."/>
            <person name="Simpson J.R."/>
            <person name="Lauterbach L."/>
            <person name="Steele A.D."/>
            <person name="Gui C."/>
            <person name="Meng S."/>
            <person name="Li G."/>
            <person name="Viehrig K."/>
            <person name="Ye F."/>
            <person name="Su P."/>
            <person name="Kiefer A.F."/>
            <person name="Nichols A."/>
            <person name="Cepeda A.J."/>
            <person name="Yan W."/>
            <person name="Fan B."/>
            <person name="Jiang Y."/>
            <person name="Adhikari A."/>
            <person name="Zheng C.-J."/>
            <person name="Schuster L."/>
            <person name="Cowan T.M."/>
            <person name="Smanski M.J."/>
            <person name="Chevrette M.G."/>
            <person name="De Carvalho L.P.S."/>
            <person name="Shen B."/>
        </authorList>
    </citation>
    <scope>NUCLEOTIDE SEQUENCE [LARGE SCALE GENOMIC DNA]</scope>
    <source>
        <strain evidence="2 3">NPDC000837</strain>
    </source>
</reference>
<sequence length="106" mass="12092">MGRTTENEDNEENDDTQQGRPLRSVEVLRTVREQLAELTGMTAEAVSSFARTQDGWRLVVEVLELARVPDTTSLLASYEVEVDSDGELTSYRRTRRYERGRADRPS</sequence>
<organism evidence="2 3">
    <name type="scientific">Streptomyces xantholiticus</name>
    <dbReference type="NCBI Taxonomy" id="68285"/>
    <lineage>
        <taxon>Bacteria</taxon>
        <taxon>Bacillati</taxon>
        <taxon>Actinomycetota</taxon>
        <taxon>Actinomycetes</taxon>
        <taxon>Kitasatosporales</taxon>
        <taxon>Streptomycetaceae</taxon>
        <taxon>Streptomyces</taxon>
    </lineage>
</organism>
<keyword evidence="3" id="KW-1185">Reference proteome</keyword>
<protein>
    <submittedName>
        <fullName evidence="2">Gas vesicle protein</fullName>
    </submittedName>
</protein>
<proteinExistence type="predicted"/>
<evidence type="ECO:0000313" key="3">
    <source>
        <dbReference type="Proteomes" id="UP001445472"/>
    </source>
</evidence>
<dbReference type="Proteomes" id="UP001445472">
    <property type="component" value="Unassembled WGS sequence"/>
</dbReference>